<dbReference type="PANTHER" id="PTHR43821:SF1">
    <property type="entry name" value="NAD(P)H NITROREDUCTASE YDJA-RELATED"/>
    <property type="match status" value="1"/>
</dbReference>
<dbReference type="InterPro" id="IPR052530">
    <property type="entry name" value="NAD(P)H_nitroreductase"/>
</dbReference>
<evidence type="ECO:0000256" key="3">
    <source>
        <dbReference type="ARBA" id="ARBA00022643"/>
    </source>
</evidence>
<dbReference type="GO" id="GO:0016491">
    <property type="term" value="F:oxidoreductase activity"/>
    <property type="evidence" value="ECO:0007669"/>
    <property type="project" value="UniProtKB-UniRule"/>
</dbReference>
<dbReference type="Pfam" id="PF00881">
    <property type="entry name" value="Nitroreductase"/>
    <property type="match status" value="1"/>
</dbReference>
<reference evidence="10" key="1">
    <citation type="submission" date="2018-08" db="EMBL/GenBank/DDBJ databases">
        <authorList>
            <person name="Jin W."/>
            <person name="Wang H."/>
            <person name="Yang Y."/>
            <person name="Li M."/>
            <person name="Liu J."/>
        </authorList>
    </citation>
    <scope>NUCLEOTIDE SEQUENCE</scope>
    <source>
        <strain evidence="10">AESS21</strain>
    </source>
</reference>
<sequence length="197" mass="22173">MSTYSPRRQEALDFLLTRRSHPCVTMTEPGPDESDLRDILTVAARVPDHGKLAPWRFVIYREVKREIIGRKLLEICEAKNGPLEEARKEQELTRFSRAPLVIGVISTAAIHPKIPVWEQELSAGAVCMNLVSAASAAGYASQWLSEWYCFHETAARYLGCGEDERFAGFIHIGTPTQAPFERPRPDLADICTDWSET</sequence>
<keyword evidence="2 7" id="KW-0285">Flavoprotein</keyword>
<feature type="binding site" evidence="8">
    <location>
        <position position="49"/>
    </location>
    <ligand>
        <name>FMN</name>
        <dbReference type="ChEBI" id="CHEBI:58210"/>
        <note>ligand shared between dimeric partners</note>
    </ligand>
</feature>
<organism evidence="10 11">
    <name type="scientific">Roseibium polysiphoniae</name>
    <dbReference type="NCBI Taxonomy" id="2571221"/>
    <lineage>
        <taxon>Bacteria</taxon>
        <taxon>Pseudomonadati</taxon>
        <taxon>Pseudomonadota</taxon>
        <taxon>Alphaproteobacteria</taxon>
        <taxon>Hyphomicrobiales</taxon>
        <taxon>Stappiaceae</taxon>
        <taxon>Roseibium</taxon>
    </lineage>
</organism>
<name>A0A944CCT7_9HYPH</name>
<dbReference type="InterPro" id="IPR029479">
    <property type="entry name" value="Nitroreductase"/>
</dbReference>
<evidence type="ECO:0000256" key="8">
    <source>
        <dbReference type="PIRSR" id="PIRSR000232-1"/>
    </source>
</evidence>
<dbReference type="RefSeq" id="WP_213215601.1">
    <property type="nucleotide sequence ID" value="NZ_QTKU01000001.1"/>
</dbReference>
<comment type="similarity">
    <text evidence="1 7">Belongs to the nitroreductase family.</text>
</comment>
<evidence type="ECO:0000313" key="10">
    <source>
        <dbReference type="EMBL" id="MBS8260102.1"/>
    </source>
</evidence>
<evidence type="ECO:0000256" key="7">
    <source>
        <dbReference type="PIRNR" id="PIRNR000232"/>
    </source>
</evidence>
<dbReference type="Gene3D" id="3.40.109.10">
    <property type="entry name" value="NADH Oxidase"/>
    <property type="match status" value="1"/>
</dbReference>
<dbReference type="CDD" id="cd02135">
    <property type="entry name" value="YdjA-like"/>
    <property type="match status" value="1"/>
</dbReference>
<dbReference type="PANTHER" id="PTHR43821">
    <property type="entry name" value="NAD(P)H NITROREDUCTASE YDJA-RELATED"/>
    <property type="match status" value="1"/>
</dbReference>
<accession>A0A944CCT7</accession>
<evidence type="ECO:0000256" key="6">
    <source>
        <dbReference type="ARBA" id="ARBA00023027"/>
    </source>
</evidence>
<feature type="domain" description="Nitroreductase" evidence="9">
    <location>
        <begin position="27"/>
        <end position="173"/>
    </location>
</feature>
<evidence type="ECO:0000256" key="4">
    <source>
        <dbReference type="ARBA" id="ARBA00022857"/>
    </source>
</evidence>
<dbReference type="PIRSF" id="PIRSF000232">
    <property type="entry name" value="YdjA"/>
    <property type="match status" value="1"/>
</dbReference>
<proteinExistence type="inferred from homology"/>
<dbReference type="EMBL" id="QTKU01000001">
    <property type="protein sequence ID" value="MBS8260102.1"/>
    <property type="molecule type" value="Genomic_DNA"/>
</dbReference>
<keyword evidence="4 7" id="KW-0521">NADP</keyword>
<dbReference type="AlphaFoldDB" id="A0A944CCT7"/>
<feature type="binding site" evidence="8">
    <location>
        <position position="45"/>
    </location>
    <ligand>
        <name>FMN</name>
        <dbReference type="ChEBI" id="CHEBI:58210"/>
        <note>ligand shared between dimeric partners</note>
    </ligand>
</feature>
<gene>
    <name evidence="10" type="ORF">DYI23_07725</name>
</gene>
<protein>
    <recommendedName>
        <fullName evidence="7">Putative NAD(P)H nitroreductase</fullName>
        <ecNumber evidence="7">1.-.-.-</ecNumber>
    </recommendedName>
</protein>
<evidence type="ECO:0000313" key="11">
    <source>
        <dbReference type="Proteomes" id="UP000705379"/>
    </source>
</evidence>
<dbReference type="InterPro" id="IPR026021">
    <property type="entry name" value="YdjA-like"/>
</dbReference>
<comment type="caution">
    <text evidence="10">The sequence shown here is derived from an EMBL/GenBank/DDBJ whole genome shotgun (WGS) entry which is preliminary data.</text>
</comment>
<feature type="binding site" description="in other chain" evidence="8">
    <location>
        <begin position="143"/>
        <end position="145"/>
    </location>
    <ligand>
        <name>FMN</name>
        <dbReference type="ChEBI" id="CHEBI:58210"/>
        <note>ligand shared between dimeric partners</note>
    </ligand>
</feature>
<dbReference type="EC" id="1.-.-.-" evidence="7"/>
<comment type="cofactor">
    <cofactor evidence="8">
        <name>FMN</name>
        <dbReference type="ChEBI" id="CHEBI:58210"/>
    </cofactor>
    <text evidence="8">Binds 1 FMN per subunit.</text>
</comment>
<reference evidence="10" key="2">
    <citation type="journal article" date="2021" name="Microorganisms">
        <title>Bacterial Dimethylsulfoniopropionate Biosynthesis in the East China Sea.</title>
        <authorList>
            <person name="Liu J."/>
            <person name="Zhang Y."/>
            <person name="Liu J."/>
            <person name="Zhong H."/>
            <person name="Williams B.T."/>
            <person name="Zheng Y."/>
            <person name="Curson A.R.J."/>
            <person name="Sun C."/>
            <person name="Sun H."/>
            <person name="Song D."/>
            <person name="Wagner Mackenzie B."/>
            <person name="Bermejo Martinez A."/>
            <person name="Todd J.D."/>
            <person name="Zhang X.H."/>
        </authorList>
    </citation>
    <scope>NUCLEOTIDE SEQUENCE</scope>
    <source>
        <strain evidence="10">AESS21</strain>
    </source>
</reference>
<evidence type="ECO:0000256" key="5">
    <source>
        <dbReference type="ARBA" id="ARBA00023002"/>
    </source>
</evidence>
<dbReference type="SUPFAM" id="SSF55469">
    <property type="entry name" value="FMN-dependent nitroreductase-like"/>
    <property type="match status" value="1"/>
</dbReference>
<dbReference type="Proteomes" id="UP000705379">
    <property type="component" value="Unassembled WGS sequence"/>
</dbReference>
<keyword evidence="5 7" id="KW-0560">Oxidoreductase</keyword>
<evidence type="ECO:0000256" key="2">
    <source>
        <dbReference type="ARBA" id="ARBA00022630"/>
    </source>
</evidence>
<evidence type="ECO:0000259" key="9">
    <source>
        <dbReference type="Pfam" id="PF00881"/>
    </source>
</evidence>
<dbReference type="InterPro" id="IPR000415">
    <property type="entry name" value="Nitroreductase-like"/>
</dbReference>
<keyword evidence="6 7" id="KW-0520">NAD</keyword>
<feature type="binding site" description="in other chain" evidence="8">
    <location>
        <begin position="18"/>
        <end position="20"/>
    </location>
    <ligand>
        <name>FMN</name>
        <dbReference type="ChEBI" id="CHEBI:58210"/>
        <note>ligand shared between dimeric partners</note>
    </ligand>
</feature>
<keyword evidence="3 7" id="KW-0288">FMN</keyword>
<evidence type="ECO:0000256" key="1">
    <source>
        <dbReference type="ARBA" id="ARBA00007118"/>
    </source>
</evidence>